<organism evidence="1 2">
    <name type="scientific">Eumeta variegata</name>
    <name type="common">Bagworm moth</name>
    <name type="synonym">Eumeta japonica</name>
    <dbReference type="NCBI Taxonomy" id="151549"/>
    <lineage>
        <taxon>Eukaryota</taxon>
        <taxon>Metazoa</taxon>
        <taxon>Ecdysozoa</taxon>
        <taxon>Arthropoda</taxon>
        <taxon>Hexapoda</taxon>
        <taxon>Insecta</taxon>
        <taxon>Pterygota</taxon>
        <taxon>Neoptera</taxon>
        <taxon>Endopterygota</taxon>
        <taxon>Lepidoptera</taxon>
        <taxon>Glossata</taxon>
        <taxon>Ditrysia</taxon>
        <taxon>Tineoidea</taxon>
        <taxon>Psychidae</taxon>
        <taxon>Oiketicinae</taxon>
        <taxon>Eumeta</taxon>
    </lineage>
</organism>
<keyword evidence="2" id="KW-1185">Reference proteome</keyword>
<dbReference type="Proteomes" id="UP000299102">
    <property type="component" value="Unassembled WGS sequence"/>
</dbReference>
<comment type="caution">
    <text evidence="1">The sequence shown here is derived from an EMBL/GenBank/DDBJ whole genome shotgun (WGS) entry which is preliminary data.</text>
</comment>
<name>A0A4C1VEE6_EUMVA</name>
<dbReference type="EMBL" id="BGZK01000331">
    <property type="protein sequence ID" value="GBP37241.1"/>
    <property type="molecule type" value="Genomic_DNA"/>
</dbReference>
<dbReference type="AlphaFoldDB" id="A0A4C1VEE6"/>
<evidence type="ECO:0000313" key="1">
    <source>
        <dbReference type="EMBL" id="GBP37241.1"/>
    </source>
</evidence>
<evidence type="ECO:0000313" key="2">
    <source>
        <dbReference type="Proteomes" id="UP000299102"/>
    </source>
</evidence>
<gene>
    <name evidence="1" type="ORF">EVAR_35674_1</name>
</gene>
<protein>
    <submittedName>
        <fullName evidence="1">Uncharacterized protein</fullName>
    </submittedName>
</protein>
<proteinExistence type="predicted"/>
<sequence>MTWAVARCGRAIHHRDLCLRTAAGAGAAGGTDGVQTQGLTCVLYPAVRARRKVYNSVSGAGASILPSAICRCQRRCCHVSAGRRAHAAGARVALQ</sequence>
<reference evidence="1 2" key="1">
    <citation type="journal article" date="2019" name="Commun. Biol.">
        <title>The bagworm genome reveals a unique fibroin gene that provides high tensile strength.</title>
        <authorList>
            <person name="Kono N."/>
            <person name="Nakamura H."/>
            <person name="Ohtoshi R."/>
            <person name="Tomita M."/>
            <person name="Numata K."/>
            <person name="Arakawa K."/>
        </authorList>
    </citation>
    <scope>NUCLEOTIDE SEQUENCE [LARGE SCALE GENOMIC DNA]</scope>
</reference>
<accession>A0A4C1VEE6</accession>